<dbReference type="OrthoDB" id="9810445at2"/>
<dbReference type="GO" id="GO:0004222">
    <property type="term" value="F:metalloendopeptidase activity"/>
    <property type="evidence" value="ECO:0007669"/>
    <property type="project" value="InterPro"/>
</dbReference>
<keyword evidence="7" id="KW-0472">Membrane</keyword>
<dbReference type="Pfam" id="PF01435">
    <property type="entry name" value="Peptidase_M48"/>
    <property type="match status" value="1"/>
</dbReference>
<evidence type="ECO:0000256" key="3">
    <source>
        <dbReference type="ARBA" id="ARBA00022801"/>
    </source>
</evidence>
<keyword evidence="4 6" id="KW-0862">Zinc</keyword>
<organism evidence="10 11">
    <name type="scientific">Panacagrimonas perspica</name>
    <dbReference type="NCBI Taxonomy" id="381431"/>
    <lineage>
        <taxon>Bacteria</taxon>
        <taxon>Pseudomonadati</taxon>
        <taxon>Pseudomonadota</taxon>
        <taxon>Gammaproteobacteria</taxon>
        <taxon>Nevskiales</taxon>
        <taxon>Nevskiaceae</taxon>
        <taxon>Panacagrimonas</taxon>
    </lineage>
</organism>
<comment type="caution">
    <text evidence="10">The sequence shown here is derived from an EMBL/GenBank/DDBJ whole genome shotgun (WGS) entry which is preliminary data.</text>
</comment>
<dbReference type="CDD" id="cd07332">
    <property type="entry name" value="M48C_Oma1_like"/>
    <property type="match status" value="1"/>
</dbReference>
<keyword evidence="5 6" id="KW-0482">Metalloprotease</keyword>
<keyword evidence="7" id="KW-1133">Transmembrane helix</keyword>
<feature type="domain" description="DUF7092" evidence="9">
    <location>
        <begin position="3"/>
        <end position="78"/>
    </location>
</feature>
<feature type="domain" description="Peptidase M48" evidence="8">
    <location>
        <begin position="185"/>
        <end position="332"/>
    </location>
</feature>
<dbReference type="PANTHER" id="PTHR22726">
    <property type="entry name" value="METALLOENDOPEPTIDASE OMA1"/>
    <property type="match status" value="1"/>
</dbReference>
<evidence type="ECO:0000259" key="9">
    <source>
        <dbReference type="Pfam" id="PF23368"/>
    </source>
</evidence>
<evidence type="ECO:0000256" key="1">
    <source>
        <dbReference type="ARBA" id="ARBA00022670"/>
    </source>
</evidence>
<evidence type="ECO:0000313" key="10">
    <source>
        <dbReference type="EMBL" id="TDU26543.1"/>
    </source>
</evidence>
<dbReference type="Proteomes" id="UP000295341">
    <property type="component" value="Unassembled WGS sequence"/>
</dbReference>
<keyword evidence="1 6" id="KW-0645">Protease</keyword>
<dbReference type="Pfam" id="PF23368">
    <property type="entry name" value="DUF7092"/>
    <property type="match status" value="1"/>
</dbReference>
<reference evidence="10 11" key="1">
    <citation type="submission" date="2019-03" db="EMBL/GenBank/DDBJ databases">
        <title>Genomic Encyclopedia of Type Strains, Phase IV (KMG-IV): sequencing the most valuable type-strain genomes for metagenomic binning, comparative biology and taxonomic classification.</title>
        <authorList>
            <person name="Goeker M."/>
        </authorList>
    </citation>
    <scope>NUCLEOTIDE SEQUENCE [LARGE SCALE GENOMIC DNA]</scope>
    <source>
        <strain evidence="10 11">DSM 26377</strain>
    </source>
</reference>
<dbReference type="GO" id="GO:0016020">
    <property type="term" value="C:membrane"/>
    <property type="evidence" value="ECO:0007669"/>
    <property type="project" value="TreeGrafter"/>
</dbReference>
<dbReference type="Gene3D" id="3.30.2010.10">
    <property type="entry name" value="Metalloproteases ('zincins'), catalytic domain"/>
    <property type="match status" value="1"/>
</dbReference>
<dbReference type="GO" id="GO:0046872">
    <property type="term" value="F:metal ion binding"/>
    <property type="evidence" value="ECO:0007669"/>
    <property type="project" value="UniProtKB-KW"/>
</dbReference>
<protein>
    <submittedName>
        <fullName evidence="10">Zn-dependent protease with chaperone function</fullName>
    </submittedName>
</protein>
<keyword evidence="7" id="KW-0812">Transmembrane</keyword>
<evidence type="ECO:0000256" key="2">
    <source>
        <dbReference type="ARBA" id="ARBA00022723"/>
    </source>
</evidence>
<dbReference type="PANTHER" id="PTHR22726:SF1">
    <property type="entry name" value="METALLOENDOPEPTIDASE OMA1, MITOCHONDRIAL"/>
    <property type="match status" value="1"/>
</dbReference>
<dbReference type="InterPro" id="IPR051156">
    <property type="entry name" value="Mito/Outer_Membr_Metalloprot"/>
</dbReference>
<evidence type="ECO:0000256" key="5">
    <source>
        <dbReference type="ARBA" id="ARBA00023049"/>
    </source>
</evidence>
<proteinExistence type="inferred from homology"/>
<keyword evidence="11" id="KW-1185">Reference proteome</keyword>
<comment type="similarity">
    <text evidence="6">Belongs to the peptidase M48 family.</text>
</comment>
<keyword evidence="3 6" id="KW-0378">Hydrolase</keyword>
<dbReference type="AlphaFoldDB" id="A0A4R7NYY2"/>
<evidence type="ECO:0000313" key="11">
    <source>
        <dbReference type="Proteomes" id="UP000295341"/>
    </source>
</evidence>
<dbReference type="InterPro" id="IPR001915">
    <property type="entry name" value="Peptidase_M48"/>
</dbReference>
<dbReference type="EMBL" id="SOBT01000010">
    <property type="protein sequence ID" value="TDU26543.1"/>
    <property type="molecule type" value="Genomic_DNA"/>
</dbReference>
<evidence type="ECO:0000256" key="7">
    <source>
        <dbReference type="SAM" id="Phobius"/>
    </source>
</evidence>
<dbReference type="InterPro" id="IPR055518">
    <property type="entry name" value="DUF7092"/>
</dbReference>
<evidence type="ECO:0000256" key="4">
    <source>
        <dbReference type="ARBA" id="ARBA00022833"/>
    </source>
</evidence>
<accession>A0A4R7NYY2</accession>
<name>A0A4R7NYY2_9GAMM</name>
<comment type="cofactor">
    <cofactor evidence="6">
        <name>Zn(2+)</name>
        <dbReference type="ChEBI" id="CHEBI:29105"/>
    </cofactor>
    <text evidence="6">Binds 1 zinc ion per subunit.</text>
</comment>
<gene>
    <name evidence="10" type="ORF">DFR24_3572</name>
</gene>
<dbReference type="RefSeq" id="WP_133882735.1">
    <property type="nucleotide sequence ID" value="NZ_MWIN01000007.1"/>
</dbReference>
<feature type="transmembrane region" description="Helical" evidence="7">
    <location>
        <begin position="93"/>
        <end position="115"/>
    </location>
</feature>
<sequence>MSLPGNYYDGRSAQLHRVRLLPVRGEVWIQGEGWERREPLEQVQIGERLGGAPRVLRFADGATCETADGPAFAEWLEAIGHSESVVDLAQRSWMLAIASMVVVVLAGFAGYRWGLPWAAERLAYRVPDAVTVLLSDQTLELLDDHLLKPSTLDAPRRQGLAAQFGRLDADHRAELLFRSGPDVGPNAMALPDGRIVLLDDLVAIAKNDEEILAVLAHELGHVDRRHGLRMMIQSSVVGAFVAWWIGDFSPLIAGAPAAILQARHSRDLESQADADAARQLQALGIPPSRLADMLERIAAEHGERTSDDDKNTLMDYLGSHPATRDRIRTLRGTPR</sequence>
<evidence type="ECO:0000256" key="6">
    <source>
        <dbReference type="RuleBase" id="RU003983"/>
    </source>
</evidence>
<evidence type="ECO:0000259" key="8">
    <source>
        <dbReference type="Pfam" id="PF01435"/>
    </source>
</evidence>
<dbReference type="GO" id="GO:0051603">
    <property type="term" value="P:proteolysis involved in protein catabolic process"/>
    <property type="evidence" value="ECO:0007669"/>
    <property type="project" value="TreeGrafter"/>
</dbReference>
<keyword evidence="2" id="KW-0479">Metal-binding</keyword>